<comment type="caution">
    <text evidence="1">The sequence shown here is derived from an EMBL/GenBank/DDBJ whole genome shotgun (WGS) entry which is preliminary data.</text>
</comment>
<organism evidence="1 2">
    <name type="scientific">Racocetra persica</name>
    <dbReference type="NCBI Taxonomy" id="160502"/>
    <lineage>
        <taxon>Eukaryota</taxon>
        <taxon>Fungi</taxon>
        <taxon>Fungi incertae sedis</taxon>
        <taxon>Mucoromycota</taxon>
        <taxon>Glomeromycotina</taxon>
        <taxon>Glomeromycetes</taxon>
        <taxon>Diversisporales</taxon>
        <taxon>Gigasporaceae</taxon>
        <taxon>Racocetra</taxon>
    </lineage>
</organism>
<reference evidence="1" key="1">
    <citation type="submission" date="2021-06" db="EMBL/GenBank/DDBJ databases">
        <authorList>
            <person name="Kallberg Y."/>
            <person name="Tangrot J."/>
            <person name="Rosling A."/>
        </authorList>
    </citation>
    <scope>NUCLEOTIDE SEQUENCE</scope>
    <source>
        <strain evidence="1">MA461A</strain>
    </source>
</reference>
<dbReference type="Proteomes" id="UP000789920">
    <property type="component" value="Unassembled WGS sequence"/>
</dbReference>
<name>A0ACA9KGJ7_9GLOM</name>
<keyword evidence="2" id="KW-1185">Reference proteome</keyword>
<protein>
    <submittedName>
        <fullName evidence="1">7949_t:CDS:1</fullName>
    </submittedName>
</protein>
<evidence type="ECO:0000313" key="1">
    <source>
        <dbReference type="EMBL" id="CAG8472158.1"/>
    </source>
</evidence>
<proteinExistence type="predicted"/>
<dbReference type="EMBL" id="CAJVQC010000490">
    <property type="protein sequence ID" value="CAG8472158.1"/>
    <property type="molecule type" value="Genomic_DNA"/>
</dbReference>
<sequence>MTITIRKPPSIKDDDTIMVVVLTNHVDQDTSSKSISIAEKIAARVDAGTKKKDSLSVSQTSTIIEPP</sequence>
<accession>A0ACA9KGJ7</accession>
<feature type="non-terminal residue" evidence="1">
    <location>
        <position position="67"/>
    </location>
</feature>
<gene>
    <name evidence="1" type="ORF">RPERSI_LOCUS631</name>
</gene>
<evidence type="ECO:0000313" key="2">
    <source>
        <dbReference type="Proteomes" id="UP000789920"/>
    </source>
</evidence>